<dbReference type="EMBL" id="CAEZTD010000020">
    <property type="protein sequence ID" value="CAB4556599.1"/>
    <property type="molecule type" value="Genomic_DNA"/>
</dbReference>
<protein>
    <submittedName>
        <fullName evidence="2">Unannotated protein</fullName>
    </submittedName>
</protein>
<dbReference type="InterPro" id="IPR000073">
    <property type="entry name" value="AB_hydrolase_1"/>
</dbReference>
<organism evidence="2">
    <name type="scientific">freshwater metagenome</name>
    <dbReference type="NCBI Taxonomy" id="449393"/>
    <lineage>
        <taxon>unclassified sequences</taxon>
        <taxon>metagenomes</taxon>
        <taxon>ecological metagenomes</taxon>
    </lineage>
</organism>
<name>A0A6J6D1T5_9ZZZZ</name>
<evidence type="ECO:0000313" key="2">
    <source>
        <dbReference type="EMBL" id="CAB4556599.1"/>
    </source>
</evidence>
<dbReference type="Gene3D" id="3.40.50.1820">
    <property type="entry name" value="alpha/beta hydrolase"/>
    <property type="match status" value="1"/>
</dbReference>
<dbReference type="SUPFAM" id="SSF53474">
    <property type="entry name" value="alpha/beta-Hydrolases"/>
    <property type="match status" value="1"/>
</dbReference>
<sequence length="303" mass="33390">MPGKDFFARELDAIPTHAHRESVGGIGTAWWNYGPTTGPIDLILVHGFRGDHHGLEPFVAKLGRHLRIVIPDLPGFGDTDALQPAPAGESRIRPYALWLQEFLHCVGADKRTTVLGHSFGSIVVSAAFHEGLAQDRCILVNPIAANALRGPRGIMTRLAVLYYQASAVLPERAGQALLRNRAIVRIMSATMAKTRDRDLRRWIHGQHDSYFSSFANRDSVLEAFKASVQHDVSEFASSLPPHTMLIVADRDDITALPKQRELAARLTKARLEVVPNVGHLVHYEAPEFAAIVIADFLAARGRK</sequence>
<dbReference type="AlphaFoldDB" id="A0A6J6D1T5"/>
<dbReference type="GO" id="GO:0016020">
    <property type="term" value="C:membrane"/>
    <property type="evidence" value="ECO:0007669"/>
    <property type="project" value="TreeGrafter"/>
</dbReference>
<reference evidence="2" key="1">
    <citation type="submission" date="2020-05" db="EMBL/GenBank/DDBJ databases">
        <authorList>
            <person name="Chiriac C."/>
            <person name="Salcher M."/>
            <person name="Ghai R."/>
            <person name="Kavagutti S V."/>
        </authorList>
    </citation>
    <scope>NUCLEOTIDE SEQUENCE</scope>
</reference>
<dbReference type="InterPro" id="IPR000639">
    <property type="entry name" value="Epox_hydrolase-like"/>
</dbReference>
<feature type="domain" description="AB hydrolase-1" evidence="1">
    <location>
        <begin position="42"/>
        <end position="288"/>
    </location>
</feature>
<proteinExistence type="predicted"/>
<dbReference type="InterPro" id="IPR029058">
    <property type="entry name" value="AB_hydrolase_fold"/>
</dbReference>
<dbReference type="PANTHER" id="PTHR43798:SF33">
    <property type="entry name" value="HYDROLASE, PUTATIVE (AFU_ORTHOLOGUE AFUA_2G14860)-RELATED"/>
    <property type="match status" value="1"/>
</dbReference>
<accession>A0A6J6D1T5</accession>
<dbReference type="GO" id="GO:0003824">
    <property type="term" value="F:catalytic activity"/>
    <property type="evidence" value="ECO:0007669"/>
    <property type="project" value="InterPro"/>
</dbReference>
<dbReference type="PANTHER" id="PTHR43798">
    <property type="entry name" value="MONOACYLGLYCEROL LIPASE"/>
    <property type="match status" value="1"/>
</dbReference>
<dbReference type="PRINTS" id="PR00111">
    <property type="entry name" value="ABHYDROLASE"/>
</dbReference>
<dbReference type="PRINTS" id="PR00412">
    <property type="entry name" value="EPOXHYDRLASE"/>
</dbReference>
<evidence type="ECO:0000259" key="1">
    <source>
        <dbReference type="Pfam" id="PF12697"/>
    </source>
</evidence>
<dbReference type="Pfam" id="PF12697">
    <property type="entry name" value="Abhydrolase_6"/>
    <property type="match status" value="1"/>
</dbReference>
<dbReference type="InterPro" id="IPR050266">
    <property type="entry name" value="AB_hydrolase_sf"/>
</dbReference>
<gene>
    <name evidence="2" type="ORF">UFOPK1591_00416</name>
</gene>